<keyword evidence="2" id="KW-1185">Reference proteome</keyword>
<evidence type="ECO:0000313" key="1">
    <source>
        <dbReference type="EMBL" id="KAL1254872.1"/>
    </source>
</evidence>
<reference evidence="1 2" key="1">
    <citation type="submission" date="2023-09" db="EMBL/GenBank/DDBJ databases">
        <authorList>
            <person name="Wang M."/>
        </authorList>
    </citation>
    <scope>NUCLEOTIDE SEQUENCE [LARGE SCALE GENOMIC DNA]</scope>
    <source>
        <strain evidence="1">GT-2023</strain>
        <tissue evidence="1">Liver</tissue>
    </source>
</reference>
<accession>A0ABR3LPR9</accession>
<evidence type="ECO:0000313" key="2">
    <source>
        <dbReference type="Proteomes" id="UP001558613"/>
    </source>
</evidence>
<dbReference type="Proteomes" id="UP001558613">
    <property type="component" value="Unassembled WGS sequence"/>
</dbReference>
<dbReference type="EMBL" id="JAYMGO010000019">
    <property type="protein sequence ID" value="KAL1254872.1"/>
    <property type="molecule type" value="Genomic_DNA"/>
</dbReference>
<gene>
    <name evidence="1" type="ORF">QQF64_012933</name>
</gene>
<comment type="caution">
    <text evidence="1">The sequence shown here is derived from an EMBL/GenBank/DDBJ whole genome shotgun (WGS) entry which is preliminary data.</text>
</comment>
<sequence>MEYSNEELDFLYSYLFSGFAEKNTRNLMDAFYHYNFTEDFLKDKDLNIPLFPTTIQQAPSAVNLNYDLDGIVMQINDLAGLKQRLHYLFVGKVCGASLQQHWPILKKHLQLNKYNTAAMSNLFTTAFIDGGLFHNLSIMTRLCFSFRIRKCSKSKCSNHH</sequence>
<name>A0ABR3LPR9_9TELE</name>
<protein>
    <submittedName>
        <fullName evidence="1">Uncharacterized protein</fullName>
    </submittedName>
</protein>
<proteinExistence type="predicted"/>
<organism evidence="1 2">
    <name type="scientific">Cirrhinus molitorella</name>
    <name type="common">mud carp</name>
    <dbReference type="NCBI Taxonomy" id="172907"/>
    <lineage>
        <taxon>Eukaryota</taxon>
        <taxon>Metazoa</taxon>
        <taxon>Chordata</taxon>
        <taxon>Craniata</taxon>
        <taxon>Vertebrata</taxon>
        <taxon>Euteleostomi</taxon>
        <taxon>Actinopterygii</taxon>
        <taxon>Neopterygii</taxon>
        <taxon>Teleostei</taxon>
        <taxon>Ostariophysi</taxon>
        <taxon>Cypriniformes</taxon>
        <taxon>Cyprinidae</taxon>
        <taxon>Labeoninae</taxon>
        <taxon>Labeonini</taxon>
        <taxon>Cirrhinus</taxon>
    </lineage>
</organism>